<evidence type="ECO:0000313" key="4">
    <source>
        <dbReference type="EMBL" id="KLJ28839.1"/>
    </source>
</evidence>
<evidence type="ECO:0000313" key="8">
    <source>
        <dbReference type="EMBL" id="SUN28818.1"/>
    </source>
</evidence>
<dbReference type="Gene3D" id="3.30.70.100">
    <property type="match status" value="1"/>
</dbReference>
<evidence type="ECO:0000313" key="7">
    <source>
        <dbReference type="EMBL" id="SQA18836.1"/>
    </source>
</evidence>
<proteinExistence type="inferred from homology"/>
<evidence type="ECO:0000313" key="5">
    <source>
        <dbReference type="EMBL" id="MDK6900299.1"/>
    </source>
</evidence>
<name>A0A076Z203_STRAG</name>
<dbReference type="AlphaFoldDB" id="A0A076Z203"/>
<dbReference type="NCBIfam" id="NF001137">
    <property type="entry name" value="PRK00142.1-5"/>
    <property type="match status" value="1"/>
</dbReference>
<evidence type="ECO:0000313" key="9">
    <source>
        <dbReference type="Proteomes" id="UP000035174"/>
    </source>
</evidence>
<dbReference type="SMR" id="A0A076Z203"/>
<dbReference type="EMBL" id="MAWT01000011">
    <property type="protein sequence ID" value="OCM71990.1"/>
    <property type="molecule type" value="Genomic_DNA"/>
</dbReference>
<dbReference type="EMBL" id="JASOIH010000015">
    <property type="protein sequence ID" value="MDK6900299.1"/>
    <property type="molecule type" value="Genomic_DNA"/>
</dbReference>
<evidence type="ECO:0000313" key="11">
    <source>
        <dbReference type="Proteomes" id="UP000250200"/>
    </source>
</evidence>
<dbReference type="PANTHER" id="PTHR43268:SF3">
    <property type="entry name" value="RHODANESE-LIKE DOMAIN-CONTAINING PROTEIN 7-RELATED"/>
    <property type="match status" value="1"/>
</dbReference>
<dbReference type="InterPro" id="IPR040503">
    <property type="entry name" value="TRHO_N"/>
</dbReference>
<reference evidence="11 12" key="3">
    <citation type="submission" date="2018-06" db="EMBL/GenBank/DDBJ databases">
        <authorList>
            <consortium name="Pathogen Informatics"/>
            <person name="Doyle S."/>
        </authorList>
    </citation>
    <scope>NUCLEOTIDE SEQUENCE [LARGE SCALE GENOMIC DNA]</scope>
    <source>
        <strain evidence="7 11">NCTC8181</strain>
        <strain evidence="8 12">NCTC9828</strain>
    </source>
</reference>
<comment type="function">
    <text evidence="2">Catalyzes oxygen-dependent 5-hydroxyuridine (ho5U) modification at position 34 in tRNAs.</text>
</comment>
<dbReference type="SMART" id="SM00450">
    <property type="entry name" value="RHOD"/>
    <property type="match status" value="1"/>
</dbReference>
<dbReference type="GO" id="GO:0006400">
    <property type="term" value="P:tRNA modification"/>
    <property type="evidence" value="ECO:0007669"/>
    <property type="project" value="UniProtKB-UniRule"/>
</dbReference>
<evidence type="ECO:0000313" key="6">
    <source>
        <dbReference type="EMBL" id="OCM71990.1"/>
    </source>
</evidence>
<comment type="similarity">
    <text evidence="2">Belongs to the TrhO family.</text>
</comment>
<reference evidence="4 9" key="1">
    <citation type="journal article" date="2015" name="PLoS ONE">
        <title>Genomic analysis reveals the molecular basis for capsule loss in the group B streptococcus population.</title>
        <authorList>
            <consortium name="DEVANI Consortium"/>
            <person name="Rosini R."/>
            <person name="Campisi E."/>
            <person name="De Chiara M."/>
            <person name="Tettelin H."/>
            <person name="Rinaudo D."/>
            <person name="Toniolo C."/>
            <person name="Metruccio M."/>
            <person name="Guidotti S."/>
            <person name="Sorensen U.B."/>
            <person name="Kilian M."/>
            <person name="Ramirez M."/>
            <person name="Janulczyk R."/>
            <person name="Donati C."/>
            <person name="Grandi G."/>
            <person name="Margarit I."/>
        </authorList>
    </citation>
    <scope>NUCLEOTIDE SEQUENCE [LARGE SCALE GENOMIC DNA]</scope>
    <source>
        <strain evidence="4 9">ES-PW-063</strain>
    </source>
</reference>
<dbReference type="EMBL" id="UAVB01000001">
    <property type="protein sequence ID" value="SQA18836.1"/>
    <property type="molecule type" value="Genomic_DNA"/>
</dbReference>
<dbReference type="Proteomes" id="UP000035174">
    <property type="component" value="Unassembled WGS sequence"/>
</dbReference>
<dbReference type="OMA" id="CDTHTNC"/>
<gene>
    <name evidence="2" type="primary">trhO</name>
    <name evidence="6" type="ORF">AX245_07865</name>
    <name evidence="7" type="ORF">NCTC8181_01888</name>
    <name evidence="8" type="ORF">NCTC9828_01079</name>
    <name evidence="5" type="ORF">QP229_10040</name>
    <name evidence="4" type="ORF">WA45_06715</name>
</gene>
<comment type="caution">
    <text evidence="7">The sequence shown here is derived from an EMBL/GenBank/DDBJ whole genome shotgun (WGS) entry which is preliminary data.</text>
</comment>
<dbReference type="EMBL" id="LCVB01000030">
    <property type="protein sequence ID" value="KLJ28839.1"/>
    <property type="molecule type" value="Genomic_DNA"/>
</dbReference>
<dbReference type="Proteomes" id="UP000250200">
    <property type="component" value="Unassembled WGS sequence"/>
</dbReference>
<dbReference type="KEGG" id="sage:EN72_07940"/>
<evidence type="ECO:0000256" key="1">
    <source>
        <dbReference type="ARBA" id="ARBA00023002"/>
    </source>
</evidence>
<accession>A0A076Z203</accession>
<dbReference type="EC" id="1.14.-.-" evidence="2"/>
<dbReference type="Pfam" id="PF12368">
    <property type="entry name" value="Rhodanese_C"/>
    <property type="match status" value="1"/>
</dbReference>
<dbReference type="InterPro" id="IPR022111">
    <property type="entry name" value="Rhodanese_C"/>
</dbReference>
<dbReference type="PROSITE" id="PS50206">
    <property type="entry name" value="RHODANESE_3"/>
    <property type="match status" value="1"/>
</dbReference>
<dbReference type="NCBIfam" id="NF001135">
    <property type="entry name" value="PRK00142.1-3"/>
    <property type="match status" value="1"/>
</dbReference>
<dbReference type="EMBL" id="UHEW01000005">
    <property type="protein sequence ID" value="SUN28818.1"/>
    <property type="molecule type" value="Genomic_DNA"/>
</dbReference>
<evidence type="ECO:0000256" key="2">
    <source>
        <dbReference type="HAMAP-Rule" id="MF_00469"/>
    </source>
</evidence>
<dbReference type="PANTHER" id="PTHR43268">
    <property type="entry name" value="THIOSULFATE SULFURTRANSFERASE/RHODANESE-LIKE DOMAIN-CONTAINING PROTEIN 2"/>
    <property type="match status" value="1"/>
</dbReference>
<keyword evidence="2" id="KW-0819">tRNA processing</keyword>
<dbReference type="Proteomes" id="UP000093122">
    <property type="component" value="Unassembled WGS sequence"/>
</dbReference>
<dbReference type="InterPro" id="IPR020936">
    <property type="entry name" value="TrhO"/>
</dbReference>
<dbReference type="GO" id="GO:0016705">
    <property type="term" value="F:oxidoreductase activity, acting on paired donors, with incorporation or reduction of molecular oxygen"/>
    <property type="evidence" value="ECO:0007669"/>
    <property type="project" value="UniProtKB-UniRule"/>
</dbReference>
<dbReference type="InterPro" id="IPR001763">
    <property type="entry name" value="Rhodanese-like_dom"/>
</dbReference>
<protein>
    <recommendedName>
        <fullName evidence="2">tRNA uridine(34) hydroxylase</fullName>
        <ecNumber evidence="2">1.14.-.-</ecNumber>
    </recommendedName>
    <alternativeName>
        <fullName evidence="2">tRNA hydroxylation protein O</fullName>
    </alternativeName>
</protein>
<dbReference type="RefSeq" id="WP_001290916.1">
    <property type="nucleotide sequence ID" value="NZ_AP018935.1"/>
</dbReference>
<dbReference type="Proteomes" id="UP001230629">
    <property type="component" value="Unassembled WGS sequence"/>
</dbReference>
<evidence type="ECO:0000259" key="3">
    <source>
        <dbReference type="PROSITE" id="PS50206"/>
    </source>
</evidence>
<reference evidence="6 10" key="2">
    <citation type="journal article" date="2016" name="Sci. Rep.">
        <title>Serotype IV Streptococcus agalactiae ST-452 has arisen from large genomic recombination events between CC23 and the hypervirulent CC17 lineages.</title>
        <authorList>
            <person name="Campisi E."/>
            <person name="Rinaudo C.D."/>
            <person name="Donati C."/>
            <person name="Barucco M."/>
            <person name="Torricelli G."/>
            <person name="Edwards M.S."/>
            <person name="Baker C.J."/>
            <person name="Margarit I."/>
            <person name="Rosini R."/>
        </authorList>
    </citation>
    <scope>NUCLEOTIDE SEQUENCE [LARGE SCALE GENOMIC DNA]</scope>
    <source>
        <strain evidence="6 10">CZ-PW-140</strain>
    </source>
</reference>
<dbReference type="Gene3D" id="3.40.250.10">
    <property type="entry name" value="Rhodanese-like domain"/>
    <property type="match status" value="1"/>
</dbReference>
<keyword evidence="1 2" id="KW-0560">Oxidoreductase</keyword>
<dbReference type="SUPFAM" id="SSF52821">
    <property type="entry name" value="Rhodanese/Cell cycle control phosphatase"/>
    <property type="match status" value="1"/>
</dbReference>
<dbReference type="Pfam" id="PF17773">
    <property type="entry name" value="UPF0176_N"/>
    <property type="match status" value="1"/>
</dbReference>
<dbReference type="Proteomes" id="UP000255140">
    <property type="component" value="Unassembled WGS sequence"/>
</dbReference>
<dbReference type="Pfam" id="PF00581">
    <property type="entry name" value="Rhodanese"/>
    <property type="match status" value="1"/>
</dbReference>
<comment type="catalytic activity">
    <reaction evidence="2">
        <text>uridine(34) in tRNA + AH2 + O2 = 5-hydroxyuridine(34) in tRNA + A + H2O</text>
        <dbReference type="Rhea" id="RHEA:64224"/>
        <dbReference type="Rhea" id="RHEA-COMP:11727"/>
        <dbReference type="Rhea" id="RHEA-COMP:13381"/>
        <dbReference type="ChEBI" id="CHEBI:13193"/>
        <dbReference type="ChEBI" id="CHEBI:15377"/>
        <dbReference type="ChEBI" id="CHEBI:15379"/>
        <dbReference type="ChEBI" id="CHEBI:17499"/>
        <dbReference type="ChEBI" id="CHEBI:65315"/>
        <dbReference type="ChEBI" id="CHEBI:136877"/>
    </reaction>
</comment>
<sequence>MSEKIRVLLYYKYVSIENAEEYAAKHLEFCKSIGLKGRILIADEGINGTVSGDYETTQKYMDWVHSDERFADLWFKIDEENQQAFRKMFVRYKKEIVHLGLEDNNFDSDINPLETTGEYLNPKQFKEALLDEDTVVLDTRNDYEYDLGHFRGAIRPDIRNFRELPQWVRDNKDKFMEKRVVVYCTGGVRCEKFSGWMVREGFKDVGQLHGGIATYGKDPEVQGELWDGAMYVFDDRISVPINHVNPTVISKDYFDGTPCERYVNCANPFCNKQIFASEENEAKYVRGCSPECRAHERNRYVQENGLSRQEWAERLEAIGESLPQVANV</sequence>
<reference evidence="5" key="4">
    <citation type="submission" date="2023-05" db="EMBL/GenBank/DDBJ databases">
        <title>Cataloging the Phylogenetic Diversity of Human Bladder Bacteria.</title>
        <authorList>
            <person name="Du J."/>
        </authorList>
    </citation>
    <scope>NUCLEOTIDE SEQUENCE</scope>
    <source>
        <strain evidence="5">UMB8703</strain>
    </source>
</reference>
<evidence type="ECO:0000313" key="12">
    <source>
        <dbReference type="Proteomes" id="UP000255140"/>
    </source>
</evidence>
<dbReference type="HAMAP" id="MF_00469">
    <property type="entry name" value="TrhO"/>
    <property type="match status" value="1"/>
</dbReference>
<feature type="domain" description="Rhodanese" evidence="3">
    <location>
        <begin position="130"/>
        <end position="224"/>
    </location>
</feature>
<organism evidence="7 11">
    <name type="scientific">Streptococcus agalactiae</name>
    <dbReference type="NCBI Taxonomy" id="1311"/>
    <lineage>
        <taxon>Bacteria</taxon>
        <taxon>Bacillati</taxon>
        <taxon>Bacillota</taxon>
        <taxon>Bacilli</taxon>
        <taxon>Lactobacillales</taxon>
        <taxon>Streptococcaceae</taxon>
        <taxon>Streptococcus</taxon>
    </lineage>
</organism>
<dbReference type="InterPro" id="IPR036873">
    <property type="entry name" value="Rhodanese-like_dom_sf"/>
</dbReference>
<dbReference type="CDD" id="cd01518">
    <property type="entry name" value="RHOD_YceA"/>
    <property type="match status" value="1"/>
</dbReference>
<evidence type="ECO:0000313" key="10">
    <source>
        <dbReference type="Proteomes" id="UP000093122"/>
    </source>
</evidence>